<evidence type="ECO:0000259" key="12">
    <source>
        <dbReference type="PROSITE" id="PS51384"/>
    </source>
</evidence>
<dbReference type="SFLD" id="SFLDG01168">
    <property type="entry name" value="Ferric_reductase_subgroup_(FRE"/>
    <property type="match status" value="1"/>
</dbReference>
<dbReference type="GO" id="GO:0015677">
    <property type="term" value="P:copper ion import"/>
    <property type="evidence" value="ECO:0007669"/>
    <property type="project" value="TreeGrafter"/>
</dbReference>
<evidence type="ECO:0000256" key="6">
    <source>
        <dbReference type="ARBA" id="ARBA00022989"/>
    </source>
</evidence>
<dbReference type="PROSITE" id="PS51384">
    <property type="entry name" value="FAD_FR"/>
    <property type="match status" value="1"/>
</dbReference>
<dbReference type="InterPro" id="IPR013130">
    <property type="entry name" value="Fe3_Rdtase_TM_dom"/>
</dbReference>
<dbReference type="Pfam" id="PF08030">
    <property type="entry name" value="NAD_binding_6"/>
    <property type="match status" value="1"/>
</dbReference>
<dbReference type="GO" id="GO:0006826">
    <property type="term" value="P:iron ion transport"/>
    <property type="evidence" value="ECO:0007669"/>
    <property type="project" value="TreeGrafter"/>
</dbReference>
<gene>
    <name evidence="13" type="ORF">PDE_00549</name>
</gene>
<proteinExistence type="inferred from homology"/>
<comment type="similarity">
    <text evidence="2">Belongs to the ferric reductase (FRE) family.</text>
</comment>
<keyword evidence="4 11" id="KW-0812">Transmembrane</keyword>
<keyword evidence="6 11" id="KW-1133">Transmembrane helix</keyword>
<feature type="domain" description="FAD-binding FR-type" evidence="12">
    <location>
        <begin position="282"/>
        <end position="397"/>
    </location>
</feature>
<keyword evidence="14" id="KW-1185">Reference proteome</keyword>
<evidence type="ECO:0000256" key="11">
    <source>
        <dbReference type="SAM" id="Phobius"/>
    </source>
</evidence>
<dbReference type="InterPro" id="IPR013112">
    <property type="entry name" value="FAD-bd_8"/>
</dbReference>
<dbReference type="Pfam" id="PF08022">
    <property type="entry name" value="FAD_binding_8"/>
    <property type="match status" value="1"/>
</dbReference>
<keyword evidence="7" id="KW-0560">Oxidoreductase</keyword>
<keyword evidence="3" id="KW-0813">Transport</keyword>
<evidence type="ECO:0000256" key="10">
    <source>
        <dbReference type="ARBA" id="ARBA00023180"/>
    </source>
</evidence>
<dbReference type="PhylomeDB" id="S7Z511"/>
<keyword evidence="10" id="KW-0325">Glycoprotein</keyword>
<dbReference type="CDD" id="cd06186">
    <property type="entry name" value="NOX_Duox_like_FAD_NADP"/>
    <property type="match status" value="1"/>
</dbReference>
<dbReference type="STRING" id="933388.S7Z511"/>
<keyword evidence="5" id="KW-0249">Electron transport</keyword>
<dbReference type="InterPro" id="IPR013121">
    <property type="entry name" value="Fe_red_NAD-bd_6"/>
</dbReference>
<dbReference type="Gene3D" id="2.40.30.10">
    <property type="entry name" value="Translation factors"/>
    <property type="match status" value="1"/>
</dbReference>
<dbReference type="GO" id="GO:0000293">
    <property type="term" value="F:ferric-chelate reductase activity"/>
    <property type="evidence" value="ECO:0007669"/>
    <property type="project" value="UniProtKB-ARBA"/>
</dbReference>
<dbReference type="SFLD" id="SFLDS00052">
    <property type="entry name" value="Ferric_Reductase_Domain"/>
    <property type="match status" value="1"/>
</dbReference>
<evidence type="ECO:0000256" key="7">
    <source>
        <dbReference type="ARBA" id="ARBA00023002"/>
    </source>
</evidence>
<evidence type="ECO:0000256" key="8">
    <source>
        <dbReference type="ARBA" id="ARBA00023065"/>
    </source>
</evidence>
<evidence type="ECO:0000313" key="14">
    <source>
        <dbReference type="Proteomes" id="UP000019376"/>
    </source>
</evidence>
<evidence type="ECO:0000256" key="9">
    <source>
        <dbReference type="ARBA" id="ARBA00023136"/>
    </source>
</evidence>
<accession>S7Z511</accession>
<dbReference type="GO" id="GO:0005886">
    <property type="term" value="C:plasma membrane"/>
    <property type="evidence" value="ECO:0007669"/>
    <property type="project" value="TreeGrafter"/>
</dbReference>
<dbReference type="SUPFAM" id="SSF52343">
    <property type="entry name" value="Ferredoxin reductase-like, C-terminal NADP-linked domain"/>
    <property type="match status" value="1"/>
</dbReference>
<feature type="transmembrane region" description="Helical" evidence="11">
    <location>
        <begin position="213"/>
        <end position="233"/>
    </location>
</feature>
<dbReference type="Gene3D" id="3.40.50.80">
    <property type="entry name" value="Nucleotide-binding domain of ferredoxin-NADP reductase (FNR) module"/>
    <property type="match status" value="1"/>
</dbReference>
<dbReference type="InterPro" id="IPR039261">
    <property type="entry name" value="FNR_nucleotide-bd"/>
</dbReference>
<feature type="transmembrane region" description="Helical" evidence="11">
    <location>
        <begin position="25"/>
        <end position="51"/>
    </location>
</feature>
<dbReference type="Pfam" id="PF01794">
    <property type="entry name" value="Ferric_reduct"/>
    <property type="match status" value="1"/>
</dbReference>
<evidence type="ECO:0000256" key="5">
    <source>
        <dbReference type="ARBA" id="ARBA00022982"/>
    </source>
</evidence>
<evidence type="ECO:0000313" key="13">
    <source>
        <dbReference type="EMBL" id="EPS25615.1"/>
    </source>
</evidence>
<dbReference type="PANTHER" id="PTHR32361">
    <property type="entry name" value="FERRIC/CUPRIC REDUCTASE TRANSMEMBRANE COMPONENT"/>
    <property type="match status" value="1"/>
</dbReference>
<feature type="transmembrane region" description="Helical" evidence="11">
    <location>
        <begin position="177"/>
        <end position="201"/>
    </location>
</feature>
<dbReference type="Proteomes" id="UP000019376">
    <property type="component" value="Unassembled WGS sequence"/>
</dbReference>
<name>S7Z511_PENO1</name>
<dbReference type="AlphaFoldDB" id="S7Z511"/>
<dbReference type="HOGENOM" id="CLU_019268_1_0_1"/>
<feature type="transmembrane region" description="Helical" evidence="11">
    <location>
        <begin position="239"/>
        <end position="261"/>
    </location>
</feature>
<dbReference type="EMBL" id="KB644408">
    <property type="protein sequence ID" value="EPS25615.1"/>
    <property type="molecule type" value="Genomic_DNA"/>
</dbReference>
<dbReference type="InterPro" id="IPR017927">
    <property type="entry name" value="FAD-bd_FR_type"/>
</dbReference>
<evidence type="ECO:0000256" key="3">
    <source>
        <dbReference type="ARBA" id="ARBA00022448"/>
    </source>
</evidence>
<dbReference type="InterPro" id="IPR051410">
    <property type="entry name" value="Ferric/Cupric_Reductase"/>
</dbReference>
<protein>
    <recommendedName>
        <fullName evidence="12">FAD-binding FR-type domain-containing protein</fullName>
    </recommendedName>
</protein>
<evidence type="ECO:0000256" key="2">
    <source>
        <dbReference type="ARBA" id="ARBA00006278"/>
    </source>
</evidence>
<dbReference type="OrthoDB" id="10006946at2759"/>
<dbReference type="GO" id="GO:0006879">
    <property type="term" value="P:intracellular iron ion homeostasis"/>
    <property type="evidence" value="ECO:0007669"/>
    <property type="project" value="TreeGrafter"/>
</dbReference>
<sequence>MGWPYQFLDLTSDEKAQRRELLDQYAFFAQVSVLVPLLACATARLCVWLVARTGFLDVEYSALSQLPESGGASGQPKLGRNRRRTISQRWRQAQWWLDEELASGWGLRGRWIVAIVWTLWLLGLCALETGNDYLHITKRFGIIAASQMPLLFLLSMRTRFSPLCILLKSSHDHLMHWHQMCGRIIMIFVSLHGACYVNFYIQKGIFVTRLQHQHPLTGLIALLMIGTIAMTSLEKVRRWSYRLFIYNHISTGVAIWLALLFHAKPLRLYAVESLAVYFADRILRYFDTVTSSAAITQVPRTNLLQVTFATTLKKRTRFLAKSGQHVYLSFPAKDPCSSWKSLLSNPFTIAEASAEEIKLVLRARQGLVTRMLQGYTDHIKGQPTINIEGPYGGLASVVELVSTADRILLVAGGIGATFILPVSMALREHLLDTKGDPDRLHVVWALKSAAEGSWTLDSEKQILPQRFNISIYVTGRHHTAYDQREMSDNDDQVEMNALQQSPRVMGGIQSQTGRPDLRAIVDGLMSYHPDERVAVVFCGPKEMGRELRSQAGRWVAKGRDVLWHEEGFGW</sequence>
<dbReference type="PANTHER" id="PTHR32361:SF9">
    <property type="entry name" value="FERRIC REDUCTASE TRANSMEMBRANE COMPONENT 3-RELATED"/>
    <property type="match status" value="1"/>
</dbReference>
<keyword evidence="9 11" id="KW-0472">Membrane</keyword>
<dbReference type="eggNOG" id="KOG0039">
    <property type="taxonomic scope" value="Eukaryota"/>
</dbReference>
<evidence type="ECO:0000256" key="1">
    <source>
        <dbReference type="ARBA" id="ARBA00004141"/>
    </source>
</evidence>
<evidence type="ECO:0000256" key="4">
    <source>
        <dbReference type="ARBA" id="ARBA00022692"/>
    </source>
</evidence>
<organism evidence="13 14">
    <name type="scientific">Penicillium oxalicum (strain 114-2 / CGMCC 5302)</name>
    <name type="common">Penicillium decumbens</name>
    <dbReference type="NCBI Taxonomy" id="933388"/>
    <lineage>
        <taxon>Eukaryota</taxon>
        <taxon>Fungi</taxon>
        <taxon>Dikarya</taxon>
        <taxon>Ascomycota</taxon>
        <taxon>Pezizomycotina</taxon>
        <taxon>Eurotiomycetes</taxon>
        <taxon>Eurotiomycetidae</taxon>
        <taxon>Eurotiales</taxon>
        <taxon>Aspergillaceae</taxon>
        <taxon>Penicillium</taxon>
    </lineage>
</organism>
<comment type="subcellular location">
    <subcellularLocation>
        <location evidence="1">Membrane</location>
        <topology evidence="1">Multi-pass membrane protein</topology>
    </subcellularLocation>
</comment>
<keyword evidence="8" id="KW-0406">Ion transport</keyword>
<reference evidence="13 14" key="1">
    <citation type="journal article" date="2013" name="PLoS ONE">
        <title>Genomic and secretomic analyses reveal unique features of the lignocellulolytic enzyme system of Penicillium decumbens.</title>
        <authorList>
            <person name="Liu G."/>
            <person name="Zhang L."/>
            <person name="Wei X."/>
            <person name="Zou G."/>
            <person name="Qin Y."/>
            <person name="Ma L."/>
            <person name="Li J."/>
            <person name="Zheng H."/>
            <person name="Wang S."/>
            <person name="Wang C."/>
            <person name="Xun L."/>
            <person name="Zhao G.-P."/>
            <person name="Zhou Z."/>
            <person name="Qu Y."/>
        </authorList>
    </citation>
    <scope>NUCLEOTIDE SEQUENCE [LARGE SCALE GENOMIC DNA]</scope>
    <source>
        <strain evidence="14">114-2 / CGMCC 5302</strain>
    </source>
</reference>